<evidence type="ECO:0000256" key="7">
    <source>
        <dbReference type="ARBA" id="ARBA00022764"/>
    </source>
</evidence>
<keyword evidence="8 10" id="KW-0653">Protein transport</keyword>
<dbReference type="Proteomes" id="UP000056322">
    <property type="component" value="Chromosome 1"/>
</dbReference>
<dbReference type="AlphaFoldDB" id="A0A0B7IU18"/>
<proteinExistence type="inferred from homology"/>
<accession>A0A0B7IU18</accession>
<comment type="subunit">
    <text evidence="3 10">Monomer.</text>
</comment>
<dbReference type="InterPro" id="IPR029046">
    <property type="entry name" value="LolA/LolB/LppX"/>
</dbReference>
<dbReference type="EMBL" id="LN794158">
    <property type="protein sequence ID" value="CEN55729.1"/>
    <property type="molecule type" value="Genomic_DNA"/>
</dbReference>
<dbReference type="GO" id="GO:0042597">
    <property type="term" value="C:periplasmic space"/>
    <property type="evidence" value="ECO:0007669"/>
    <property type="project" value="UniProtKB-SubCell"/>
</dbReference>
<dbReference type="Gene3D" id="2.50.20.10">
    <property type="entry name" value="Lipoprotein localisation LolA/LolB/LppX"/>
    <property type="match status" value="1"/>
</dbReference>
<organism evidence="11 12">
    <name type="scientific">Candidatus Methylopumilus turicensis</name>
    <dbReference type="NCBI Taxonomy" id="1581680"/>
    <lineage>
        <taxon>Bacteria</taxon>
        <taxon>Pseudomonadati</taxon>
        <taxon>Pseudomonadota</taxon>
        <taxon>Betaproteobacteria</taxon>
        <taxon>Nitrosomonadales</taxon>
        <taxon>Methylophilaceae</taxon>
        <taxon>Candidatus Methylopumilus</taxon>
    </lineage>
</organism>
<dbReference type="CDD" id="cd16325">
    <property type="entry name" value="LolA"/>
    <property type="match status" value="1"/>
</dbReference>
<keyword evidence="9 10" id="KW-0143">Chaperone</keyword>
<dbReference type="Pfam" id="PF03548">
    <property type="entry name" value="LolA"/>
    <property type="match status" value="1"/>
</dbReference>
<evidence type="ECO:0000256" key="10">
    <source>
        <dbReference type="HAMAP-Rule" id="MF_00240"/>
    </source>
</evidence>
<dbReference type="InterPro" id="IPR018323">
    <property type="entry name" value="OM_lipoprot_carrier_LolA_Pbac"/>
</dbReference>
<evidence type="ECO:0000256" key="6">
    <source>
        <dbReference type="ARBA" id="ARBA00022729"/>
    </source>
</evidence>
<keyword evidence="12" id="KW-1185">Reference proteome</keyword>
<evidence type="ECO:0000256" key="2">
    <source>
        <dbReference type="ARBA" id="ARBA00007615"/>
    </source>
</evidence>
<evidence type="ECO:0000256" key="5">
    <source>
        <dbReference type="ARBA" id="ARBA00022448"/>
    </source>
</evidence>
<dbReference type="GO" id="GO:0042953">
    <property type="term" value="P:lipoprotein transport"/>
    <property type="evidence" value="ECO:0007669"/>
    <property type="project" value="InterPro"/>
</dbReference>
<comment type="subcellular location">
    <subcellularLocation>
        <location evidence="1 10">Periplasm</location>
    </subcellularLocation>
</comment>
<evidence type="ECO:0000256" key="1">
    <source>
        <dbReference type="ARBA" id="ARBA00004418"/>
    </source>
</evidence>
<dbReference type="NCBIfam" id="TIGR00547">
    <property type="entry name" value="lolA"/>
    <property type="match status" value="1"/>
</dbReference>
<keyword evidence="7 10" id="KW-0574">Periplasm</keyword>
<dbReference type="HOGENOM" id="CLU_087560_0_0_4"/>
<dbReference type="HAMAP" id="MF_00240">
    <property type="entry name" value="LolA"/>
    <property type="match status" value="1"/>
</dbReference>
<dbReference type="KEGG" id="mbac:BN1209_0685"/>
<dbReference type="GO" id="GO:0044874">
    <property type="term" value="P:lipoprotein localization to outer membrane"/>
    <property type="evidence" value="ECO:0007669"/>
    <property type="project" value="UniProtKB-UniRule"/>
</dbReference>
<dbReference type="STRING" id="1581680.BN1209_0685"/>
<feature type="chain" id="PRO_5008984978" description="Outer-membrane lipoprotein carrier protein" evidence="10">
    <location>
        <begin position="28"/>
        <end position="211"/>
    </location>
</feature>
<comment type="similarity">
    <text evidence="2 10">Belongs to the LolA family.</text>
</comment>
<evidence type="ECO:0000256" key="8">
    <source>
        <dbReference type="ARBA" id="ARBA00022927"/>
    </source>
</evidence>
<evidence type="ECO:0000313" key="12">
    <source>
        <dbReference type="Proteomes" id="UP000056322"/>
    </source>
</evidence>
<name>A0A0B7IU18_9PROT</name>
<keyword evidence="11" id="KW-0449">Lipoprotein</keyword>
<reference evidence="12" key="1">
    <citation type="submission" date="2014-12" db="EMBL/GenBank/DDBJ databases">
        <authorList>
            <person name="Salcher M.M."/>
        </authorList>
    </citation>
    <scope>NUCLEOTIDE SEQUENCE [LARGE SCALE GENOMIC DNA]</scope>
    <source>
        <strain evidence="12">MMS-10A-171</strain>
    </source>
</reference>
<feature type="signal peptide" evidence="10">
    <location>
        <begin position="1"/>
        <end position="27"/>
    </location>
</feature>
<dbReference type="OrthoDB" id="9787361at2"/>
<evidence type="ECO:0000256" key="9">
    <source>
        <dbReference type="ARBA" id="ARBA00023186"/>
    </source>
</evidence>
<dbReference type="PANTHER" id="PTHR35869:SF1">
    <property type="entry name" value="OUTER-MEMBRANE LIPOPROTEIN CARRIER PROTEIN"/>
    <property type="match status" value="1"/>
</dbReference>
<sequence precursor="true">MKLFKARLIIILVSLFAQCLLVQTCNATGLERMKEYFQNIQTARADFHQVVTDKQGHKTQDVTGSMQLQKPNKFRWDYHKPFVQQIVGDGEKVWLYDPDLSQVTVRAFSKSISSTPAALLAGGKEMERLFVIKDVSRKGDLEWVSATPKASETGFERVLLGFKGDALMEMELHDSFGNRTAIEFMNTQRNPKISAEVFKFTPPPDADVLTQ</sequence>
<evidence type="ECO:0000256" key="4">
    <source>
        <dbReference type="ARBA" id="ARBA00014035"/>
    </source>
</evidence>
<dbReference type="SUPFAM" id="SSF89392">
    <property type="entry name" value="Prokaryotic lipoproteins and lipoprotein localization factors"/>
    <property type="match status" value="1"/>
</dbReference>
<dbReference type="InterPro" id="IPR004564">
    <property type="entry name" value="OM_lipoprot_carrier_LolA-like"/>
</dbReference>
<gene>
    <name evidence="10 11" type="primary">lolA</name>
    <name evidence="11" type="ORF">BN1209_0685</name>
</gene>
<keyword evidence="6 10" id="KW-0732">Signal</keyword>
<dbReference type="RefSeq" id="WP_045750957.1">
    <property type="nucleotide sequence ID" value="NZ_LN794158.1"/>
</dbReference>
<comment type="function">
    <text evidence="10">Participates in the translocation of lipoproteins from the inner membrane to the outer membrane. Only forms a complex with a lipoprotein if the residue after the N-terminal Cys is not an aspartate (The Asp acts as a targeting signal to indicate that the lipoprotein should stay in the inner membrane).</text>
</comment>
<dbReference type="PANTHER" id="PTHR35869">
    <property type="entry name" value="OUTER-MEMBRANE LIPOPROTEIN CARRIER PROTEIN"/>
    <property type="match status" value="1"/>
</dbReference>
<evidence type="ECO:0000313" key="11">
    <source>
        <dbReference type="EMBL" id="CEN55729.1"/>
    </source>
</evidence>
<keyword evidence="5 10" id="KW-0813">Transport</keyword>
<protein>
    <recommendedName>
        <fullName evidence="4 10">Outer-membrane lipoprotein carrier protein</fullName>
    </recommendedName>
</protein>
<evidence type="ECO:0000256" key="3">
    <source>
        <dbReference type="ARBA" id="ARBA00011245"/>
    </source>
</evidence>